<evidence type="ECO:0000256" key="2">
    <source>
        <dbReference type="SAM" id="Phobius"/>
    </source>
</evidence>
<keyword evidence="3" id="KW-1185">Reference proteome</keyword>
<evidence type="ECO:0000313" key="4">
    <source>
        <dbReference type="RefSeq" id="XP_056686704.1"/>
    </source>
</evidence>
<dbReference type="GeneID" id="110795641"/>
<evidence type="ECO:0000256" key="1">
    <source>
        <dbReference type="SAM" id="MobiDB-lite"/>
    </source>
</evidence>
<dbReference type="RefSeq" id="XP_056686704.1">
    <property type="nucleotide sequence ID" value="XM_056830726.1"/>
</dbReference>
<gene>
    <name evidence="4" type="primary">LOC110795641</name>
</gene>
<keyword evidence="2" id="KW-0812">Transmembrane</keyword>
<reference evidence="3" key="1">
    <citation type="journal article" date="2021" name="Nat. Commun.">
        <title>Genomic analyses provide insights into spinach domestication and the genetic basis of agronomic traits.</title>
        <authorList>
            <person name="Cai X."/>
            <person name="Sun X."/>
            <person name="Xu C."/>
            <person name="Sun H."/>
            <person name="Wang X."/>
            <person name="Ge C."/>
            <person name="Zhang Z."/>
            <person name="Wang Q."/>
            <person name="Fei Z."/>
            <person name="Jiao C."/>
            <person name="Wang Q."/>
        </authorList>
    </citation>
    <scope>NUCLEOTIDE SEQUENCE [LARGE SCALE GENOMIC DNA]</scope>
    <source>
        <strain evidence="3">cv. Varoflay</strain>
    </source>
</reference>
<sequence>MFHLIHLKINANIASSERPPLPFLSSIDHLLTISPTTTATNDIIRRRHQRTTLSTTSDDVSMVITLKLIGSQRRRVSSKRDHYTRRRFTVASILLTQLGISVGDDGHLYGHDYFHGHELIIQVSLLLGIILIIVLIFLIRRFFKKRQQHSTPPSIQLPNVPPSQVPETSTNLSNTLPETYVLRRLPEEIYRSFQVDTYSTERCNDFSHIDCMICNFAFVDGEDLCILPVCRHVDGEDLCILPVCRHSSWFLSHDCRCTVCRHDYFDGFNNDQLVM</sequence>
<proteinExistence type="predicted"/>
<reference evidence="4" key="2">
    <citation type="submission" date="2025-08" db="UniProtKB">
        <authorList>
            <consortium name="RefSeq"/>
        </authorList>
    </citation>
    <scope>IDENTIFICATION</scope>
    <source>
        <tissue evidence="4">Leaf</tissue>
    </source>
</reference>
<name>A0ABM3QTK7_SPIOL</name>
<feature type="transmembrane region" description="Helical" evidence="2">
    <location>
        <begin position="83"/>
        <end position="100"/>
    </location>
</feature>
<dbReference type="Proteomes" id="UP000813463">
    <property type="component" value="Chromosome 6"/>
</dbReference>
<keyword evidence="2" id="KW-0472">Membrane</keyword>
<feature type="transmembrane region" description="Helical" evidence="2">
    <location>
        <begin position="120"/>
        <end position="139"/>
    </location>
</feature>
<keyword evidence="2" id="KW-1133">Transmembrane helix</keyword>
<accession>A0ABM3QTK7</accession>
<feature type="region of interest" description="Disordered" evidence="1">
    <location>
        <begin position="150"/>
        <end position="170"/>
    </location>
</feature>
<protein>
    <recommendedName>
        <fullName evidence="5">RING-type domain-containing protein</fullName>
    </recommendedName>
</protein>
<evidence type="ECO:0008006" key="5">
    <source>
        <dbReference type="Google" id="ProtNLM"/>
    </source>
</evidence>
<evidence type="ECO:0000313" key="3">
    <source>
        <dbReference type="Proteomes" id="UP000813463"/>
    </source>
</evidence>
<organism evidence="3 4">
    <name type="scientific">Spinacia oleracea</name>
    <name type="common">Spinach</name>
    <dbReference type="NCBI Taxonomy" id="3562"/>
    <lineage>
        <taxon>Eukaryota</taxon>
        <taxon>Viridiplantae</taxon>
        <taxon>Streptophyta</taxon>
        <taxon>Embryophyta</taxon>
        <taxon>Tracheophyta</taxon>
        <taxon>Spermatophyta</taxon>
        <taxon>Magnoliopsida</taxon>
        <taxon>eudicotyledons</taxon>
        <taxon>Gunneridae</taxon>
        <taxon>Pentapetalae</taxon>
        <taxon>Caryophyllales</taxon>
        <taxon>Chenopodiaceae</taxon>
        <taxon>Chenopodioideae</taxon>
        <taxon>Anserineae</taxon>
        <taxon>Spinacia</taxon>
    </lineage>
</organism>